<dbReference type="Proteomes" id="UP001057580">
    <property type="component" value="Chromosome"/>
</dbReference>
<keyword evidence="2" id="KW-1185">Reference proteome</keyword>
<dbReference type="GeneID" id="74944412"/>
<protein>
    <submittedName>
        <fullName evidence="1">Uncharacterized protein</fullName>
    </submittedName>
</protein>
<organism evidence="1 2">
    <name type="scientific">Salinirubellus salinus</name>
    <dbReference type="NCBI Taxonomy" id="1364945"/>
    <lineage>
        <taxon>Archaea</taxon>
        <taxon>Methanobacteriati</taxon>
        <taxon>Methanobacteriota</taxon>
        <taxon>Stenosarchaea group</taxon>
        <taxon>Halobacteria</taxon>
        <taxon>Halobacteriales</taxon>
        <taxon>Natronomonadaceae</taxon>
        <taxon>Salinirubellus</taxon>
    </lineage>
</organism>
<evidence type="ECO:0000313" key="1">
    <source>
        <dbReference type="EMBL" id="UWM54055.1"/>
    </source>
</evidence>
<dbReference type="EMBL" id="CP104003">
    <property type="protein sequence ID" value="UWM54055.1"/>
    <property type="molecule type" value="Genomic_DNA"/>
</dbReference>
<evidence type="ECO:0000313" key="2">
    <source>
        <dbReference type="Proteomes" id="UP001057580"/>
    </source>
</evidence>
<name>A0A9E7R3M8_9EURY</name>
<dbReference type="InterPro" id="IPR006311">
    <property type="entry name" value="TAT_signal"/>
</dbReference>
<dbReference type="RefSeq" id="WP_260593049.1">
    <property type="nucleotide sequence ID" value="NZ_CP104003.1"/>
</dbReference>
<dbReference type="AlphaFoldDB" id="A0A9E7R3M8"/>
<sequence length="287" mass="30981">MVSDDITRRTALRLGGATLVAAGLGTATASARPGASPNAVFDLDFSTAADVAGNGPNTAGWVLDRYNPSLGYDPVAFTRASFDGDDRLCIDISEDGPTSGFYGYQGKKYQDAGGSYWNTGTGSRFSYRFYIDPAWEGDGVGQQTGVWPVLGNEGGSISAYPILEYQDSDANEDGEAGFRVYVYEADENGDFAGARWESIGLPRKLGIDPEEGGWVDVEAQLQQTSDGAAMKWRVDGKLVADERNYNVFAPSTQFLEFIFNSPNFGVDQQYYYDDVTLTEPGRAGKGQ</sequence>
<dbReference type="KEGG" id="ssai:N0B31_18280"/>
<dbReference type="PROSITE" id="PS51318">
    <property type="entry name" value="TAT"/>
    <property type="match status" value="1"/>
</dbReference>
<reference evidence="1" key="1">
    <citation type="submission" date="2022-09" db="EMBL/GenBank/DDBJ databases">
        <title>Diverse halophilic archaea isolated from saline environments.</title>
        <authorList>
            <person name="Cui H.-L."/>
        </authorList>
    </citation>
    <scope>NUCLEOTIDE SEQUENCE</scope>
    <source>
        <strain evidence="1">ZS-35-S2</strain>
    </source>
</reference>
<gene>
    <name evidence="1" type="ORF">N0B31_18280</name>
</gene>
<accession>A0A9E7R3M8</accession>
<proteinExistence type="predicted"/>